<dbReference type="EMBL" id="JAFIQS010000002">
    <property type="protein sequence ID" value="KAG5173254.1"/>
    <property type="molecule type" value="Genomic_DNA"/>
</dbReference>
<keyword evidence="2" id="KW-0053">Apoptosis</keyword>
<dbReference type="GO" id="GO:0006915">
    <property type="term" value="P:apoptotic process"/>
    <property type="evidence" value="ECO:0007669"/>
    <property type="project" value="UniProtKB-KW"/>
</dbReference>
<dbReference type="PANTHER" id="PTHR48104">
    <property type="entry name" value="METACASPASE-4"/>
    <property type="match status" value="1"/>
</dbReference>
<dbReference type="Gene3D" id="3.40.50.1460">
    <property type="match status" value="1"/>
</dbReference>
<evidence type="ECO:0000256" key="1">
    <source>
        <dbReference type="ARBA" id="ARBA00009005"/>
    </source>
</evidence>
<dbReference type="AlphaFoldDB" id="A0A8H8CQM3"/>
<protein>
    <recommendedName>
        <fullName evidence="4">Peptidase C14 caspase domain-containing protein</fullName>
    </recommendedName>
</protein>
<proteinExistence type="inferred from homology"/>
<accession>A0A8H8CQM3</accession>
<comment type="caution">
    <text evidence="5">The sequence shown here is derived from an EMBL/GenBank/DDBJ whole genome shotgun (WGS) entry which is preliminary data.</text>
</comment>
<name>A0A8H8CQM3_PSICU</name>
<keyword evidence="3" id="KW-0645">Protease</keyword>
<dbReference type="InterPro" id="IPR050452">
    <property type="entry name" value="Metacaspase"/>
</dbReference>
<gene>
    <name evidence="5" type="ORF">JR316_002764</name>
</gene>
<dbReference type="GO" id="GO:0004197">
    <property type="term" value="F:cysteine-type endopeptidase activity"/>
    <property type="evidence" value="ECO:0007669"/>
    <property type="project" value="InterPro"/>
</dbReference>
<feature type="domain" description="Peptidase C14 caspase" evidence="4">
    <location>
        <begin position="37"/>
        <end position="291"/>
    </location>
</feature>
<reference evidence="5" key="1">
    <citation type="submission" date="2021-02" db="EMBL/GenBank/DDBJ databases">
        <title>Psilocybe cubensis genome.</title>
        <authorList>
            <person name="Mckernan K.J."/>
            <person name="Crawford S."/>
            <person name="Trippe A."/>
            <person name="Kane L.T."/>
            <person name="Mclaughlin S."/>
        </authorList>
    </citation>
    <scope>NUCLEOTIDE SEQUENCE [LARGE SCALE GENOMIC DNA]</scope>
    <source>
        <strain evidence="5">MGC-MH-2018</strain>
    </source>
</reference>
<comment type="similarity">
    <text evidence="1">Belongs to the peptidase C14B family.</text>
</comment>
<keyword evidence="3" id="KW-0788">Thiol protease</keyword>
<dbReference type="InterPro" id="IPR029030">
    <property type="entry name" value="Caspase-like_dom_sf"/>
</dbReference>
<organism evidence="5">
    <name type="scientific">Psilocybe cubensis</name>
    <name type="common">Psychedelic mushroom</name>
    <name type="synonym">Stropharia cubensis</name>
    <dbReference type="NCBI Taxonomy" id="181762"/>
    <lineage>
        <taxon>Eukaryota</taxon>
        <taxon>Fungi</taxon>
        <taxon>Dikarya</taxon>
        <taxon>Basidiomycota</taxon>
        <taxon>Agaricomycotina</taxon>
        <taxon>Agaricomycetes</taxon>
        <taxon>Agaricomycetidae</taxon>
        <taxon>Agaricales</taxon>
        <taxon>Agaricineae</taxon>
        <taxon>Strophariaceae</taxon>
        <taxon>Psilocybe</taxon>
    </lineage>
</organism>
<dbReference type="GO" id="GO:0006508">
    <property type="term" value="P:proteolysis"/>
    <property type="evidence" value="ECO:0007669"/>
    <property type="project" value="InterPro"/>
</dbReference>
<evidence type="ECO:0000313" key="5">
    <source>
        <dbReference type="EMBL" id="KAG5173254.1"/>
    </source>
</evidence>
<dbReference type="InterPro" id="IPR011600">
    <property type="entry name" value="Pept_C14_caspase"/>
</dbReference>
<evidence type="ECO:0000256" key="3">
    <source>
        <dbReference type="ARBA" id="ARBA00022807"/>
    </source>
</evidence>
<dbReference type="SUPFAM" id="SSF52129">
    <property type="entry name" value="Caspase-like"/>
    <property type="match status" value="1"/>
</dbReference>
<evidence type="ECO:0000256" key="2">
    <source>
        <dbReference type="ARBA" id="ARBA00022703"/>
    </source>
</evidence>
<dbReference type="PANTHER" id="PTHR48104:SF30">
    <property type="entry name" value="METACASPASE-1"/>
    <property type="match status" value="1"/>
</dbReference>
<dbReference type="Pfam" id="PF00656">
    <property type="entry name" value="Peptidase_C14"/>
    <property type="match status" value="1"/>
</dbReference>
<sequence length="680" mass="75548">MSVEDQMKLKHGDSNIVTSPTPVPVDFLQSHSSPRIFAFIIGINQYSDPQIEDLRGSVRDAKAVRKFLKNKLGVNDRNIRMLSDLEATRENIIQAFVALQTNRDIRRGDAILIYYAGHGQEVEVPDDWPTEDGWNIVQSIVPCDFTSNGNVHVIPDRTIGRLLRNIMIEKGDNITVIFDCCNAGSGTRSLDSPVSVRSAMLKNYALPAGLDDDIIDMHQQRAAVQHVSGSLASHVFLAACSASERAIEINGRGQFTRALLKVLNSVPISEISYVDLMDRLEQLVFQNPQLEGVNRHRILFNGKVLSPTRNVFKVDLNPNAQYVLRAGAAHGVSPKAEFTLYADAKALSNQEPCGVSTVLDVGPFQSTLSQPINPTRALGQSPIAVQSKSGVQEQLRVHVPEEALLQIFNEASLVQTREPLAGHQIRFSLADKLIADIEARRQGDDIAFYHLDERVTAHGLTRCIHTANSDPASLCRILQGAATYYYHLNRSYLTSDNLRKSLRFEFFKLQPSWQHDEDGALGWMPMGENLIKDGIITLEIDDAVENLYGIRVTNYSGTNLYPNIFYFDNSELSIESYYSTTTENHFLADSPLPKEGGQINIGFGNGGANPIEYFIPDGHDVDVGFLKFFFSTSPIDLSPIAQSSPFKILRDTETSLPYTDPNKSDAWCSVLIPIVQKRIS</sequence>
<dbReference type="GO" id="GO:0005737">
    <property type="term" value="C:cytoplasm"/>
    <property type="evidence" value="ECO:0007669"/>
    <property type="project" value="TreeGrafter"/>
</dbReference>
<evidence type="ECO:0000259" key="4">
    <source>
        <dbReference type="Pfam" id="PF00656"/>
    </source>
</evidence>
<keyword evidence="3" id="KW-0378">Hydrolase</keyword>